<gene>
    <name evidence="4" type="ORF">C5O00_00985</name>
</gene>
<protein>
    <recommendedName>
        <fullName evidence="3">SHSP domain-containing protein</fullName>
    </recommendedName>
</protein>
<dbReference type="SUPFAM" id="SSF49764">
    <property type="entry name" value="HSP20-like chaperones"/>
    <property type="match status" value="1"/>
</dbReference>
<evidence type="ECO:0000313" key="4">
    <source>
        <dbReference type="EMBL" id="AVI49813.1"/>
    </source>
</evidence>
<accession>A0A2S0HUG5</accession>
<dbReference type="Gene3D" id="2.60.40.790">
    <property type="match status" value="1"/>
</dbReference>
<dbReference type="PROSITE" id="PS01031">
    <property type="entry name" value="SHSP"/>
    <property type="match status" value="1"/>
</dbReference>
<dbReference type="Proteomes" id="UP000238442">
    <property type="component" value="Chromosome"/>
</dbReference>
<name>A0A2S0HUG5_9FLAO</name>
<feature type="domain" description="SHSP" evidence="3">
    <location>
        <begin position="28"/>
        <end position="142"/>
    </location>
</feature>
<dbReference type="RefSeq" id="WP_105214121.1">
    <property type="nucleotide sequence ID" value="NZ_CP027062.1"/>
</dbReference>
<dbReference type="Pfam" id="PF00011">
    <property type="entry name" value="HSP20"/>
    <property type="match status" value="1"/>
</dbReference>
<dbReference type="PANTHER" id="PTHR11527">
    <property type="entry name" value="HEAT-SHOCK PROTEIN 20 FAMILY MEMBER"/>
    <property type="match status" value="1"/>
</dbReference>
<proteinExistence type="inferred from homology"/>
<dbReference type="KEGG" id="aue:C5O00_00985"/>
<sequence>MKLVKRNTGWIPSVFDEFFTENRLDVPNYENFSIPAVNIQENLANFVIELAAPGLTKEKFAIEVEENILKVSSEVTSETNSEDKDKKFTRREFSFRNFTRSFTLPETVDVENITASYTDGILYITVPKKEKQKALKKMVEIS</sequence>
<evidence type="ECO:0000256" key="1">
    <source>
        <dbReference type="PROSITE-ProRule" id="PRU00285"/>
    </source>
</evidence>
<evidence type="ECO:0000256" key="2">
    <source>
        <dbReference type="RuleBase" id="RU003616"/>
    </source>
</evidence>
<dbReference type="EMBL" id="CP027062">
    <property type="protein sequence ID" value="AVI49813.1"/>
    <property type="molecule type" value="Genomic_DNA"/>
</dbReference>
<dbReference type="CDD" id="cd06464">
    <property type="entry name" value="ACD_sHsps-like"/>
    <property type="match status" value="1"/>
</dbReference>
<dbReference type="InterPro" id="IPR002068">
    <property type="entry name" value="A-crystallin/Hsp20_dom"/>
</dbReference>
<reference evidence="4 5" key="1">
    <citation type="submission" date="2018-02" db="EMBL/GenBank/DDBJ databases">
        <title>Genomic analysis of the strain RR4-38 isolated from a seawater recirculating aquaculture system.</title>
        <authorList>
            <person name="Kim Y.-S."/>
            <person name="Jang Y.H."/>
            <person name="Kim K.-H."/>
        </authorList>
    </citation>
    <scope>NUCLEOTIDE SEQUENCE [LARGE SCALE GENOMIC DNA]</scope>
    <source>
        <strain evidence="4 5">RR4-38</strain>
    </source>
</reference>
<dbReference type="OrthoDB" id="9814487at2"/>
<keyword evidence="5" id="KW-1185">Reference proteome</keyword>
<dbReference type="AlphaFoldDB" id="A0A2S0HUG5"/>
<evidence type="ECO:0000259" key="3">
    <source>
        <dbReference type="PROSITE" id="PS01031"/>
    </source>
</evidence>
<evidence type="ECO:0000313" key="5">
    <source>
        <dbReference type="Proteomes" id="UP000238442"/>
    </source>
</evidence>
<organism evidence="4 5">
    <name type="scientific">Pukyongia salina</name>
    <dbReference type="NCBI Taxonomy" id="2094025"/>
    <lineage>
        <taxon>Bacteria</taxon>
        <taxon>Pseudomonadati</taxon>
        <taxon>Bacteroidota</taxon>
        <taxon>Flavobacteriia</taxon>
        <taxon>Flavobacteriales</taxon>
        <taxon>Flavobacteriaceae</taxon>
        <taxon>Pukyongia</taxon>
    </lineage>
</organism>
<comment type="similarity">
    <text evidence="1 2">Belongs to the small heat shock protein (HSP20) family.</text>
</comment>
<dbReference type="InterPro" id="IPR008978">
    <property type="entry name" value="HSP20-like_chaperone"/>
</dbReference>
<dbReference type="InterPro" id="IPR031107">
    <property type="entry name" value="Small_HSP"/>
</dbReference>